<name>A0A5M9K4W3_MONFR</name>
<dbReference type="EMBL" id="VICG01000002">
    <property type="protein sequence ID" value="KAA8575479.1"/>
    <property type="molecule type" value="Genomic_DNA"/>
</dbReference>
<accession>A0A5M9K4W3</accession>
<dbReference type="AlphaFoldDB" id="A0A5M9K4W3"/>
<evidence type="ECO:0000313" key="1">
    <source>
        <dbReference type="EMBL" id="KAA8575479.1"/>
    </source>
</evidence>
<keyword evidence="2" id="KW-1185">Reference proteome</keyword>
<sequence>MVEEGREDVDVLCTCTYQALQWVDAYRGRNHGVTEGKYQLQCQNVSSETLEEQNCKMVSKLWYFYVIPPIHSHATNGISPP</sequence>
<proteinExistence type="predicted"/>
<gene>
    <name evidence="1" type="ORF">EYC84_004632</name>
</gene>
<organism evidence="1 2">
    <name type="scientific">Monilinia fructicola</name>
    <name type="common">Brown rot fungus</name>
    <name type="synonym">Ciboria fructicola</name>
    <dbReference type="NCBI Taxonomy" id="38448"/>
    <lineage>
        <taxon>Eukaryota</taxon>
        <taxon>Fungi</taxon>
        <taxon>Dikarya</taxon>
        <taxon>Ascomycota</taxon>
        <taxon>Pezizomycotina</taxon>
        <taxon>Leotiomycetes</taxon>
        <taxon>Helotiales</taxon>
        <taxon>Sclerotiniaceae</taxon>
        <taxon>Monilinia</taxon>
    </lineage>
</organism>
<dbReference type="Proteomes" id="UP000322873">
    <property type="component" value="Unassembled WGS sequence"/>
</dbReference>
<reference evidence="1 2" key="1">
    <citation type="submission" date="2019-06" db="EMBL/GenBank/DDBJ databases">
        <title>Genome Sequence of the Brown Rot Fungal Pathogen Monilinia fructicola.</title>
        <authorList>
            <person name="De Miccolis Angelini R.M."/>
            <person name="Landi L."/>
            <person name="Abate D."/>
            <person name="Pollastro S."/>
            <person name="Romanazzi G."/>
            <person name="Faretra F."/>
        </authorList>
    </citation>
    <scope>NUCLEOTIDE SEQUENCE [LARGE SCALE GENOMIC DNA]</scope>
    <source>
        <strain evidence="1 2">Mfrc123</strain>
    </source>
</reference>
<comment type="caution">
    <text evidence="1">The sequence shown here is derived from an EMBL/GenBank/DDBJ whole genome shotgun (WGS) entry which is preliminary data.</text>
</comment>
<evidence type="ECO:0000313" key="2">
    <source>
        <dbReference type="Proteomes" id="UP000322873"/>
    </source>
</evidence>
<protein>
    <submittedName>
        <fullName evidence="1">Uncharacterized protein</fullName>
    </submittedName>
</protein>